<evidence type="ECO:0000313" key="3">
    <source>
        <dbReference type="Proteomes" id="UP000183447"/>
    </source>
</evidence>
<keyword evidence="3" id="KW-1185">Reference proteome</keyword>
<dbReference type="AlphaFoldDB" id="A0A1K2HVN9"/>
<sequence>MAGTEPLTRAGAQVHLASAARAQRRPGMSLADAFELACLRAPETFSLLALDVDAREARGHEPDRAGSQQRPDALGEQVRRFAAGVDGRTDREKLRRLAEANGVWLPRYSTLSTGSVMAGVLGRLRARQRAGTPLLLR</sequence>
<accession>A0A1K2HVN9</accession>
<proteinExistence type="predicted"/>
<dbReference type="RefSeq" id="WP_072340076.1">
    <property type="nucleotide sequence ID" value="NZ_FPKU01000001.1"/>
</dbReference>
<evidence type="ECO:0000256" key="1">
    <source>
        <dbReference type="SAM" id="MobiDB-lite"/>
    </source>
</evidence>
<gene>
    <name evidence="2" type="ORF">SAMN02983003_1337</name>
</gene>
<protein>
    <submittedName>
        <fullName evidence="2">Uncharacterized protein</fullName>
    </submittedName>
</protein>
<dbReference type="Proteomes" id="UP000183447">
    <property type="component" value="Unassembled WGS sequence"/>
</dbReference>
<name>A0A1K2HVN9_9HYPH</name>
<dbReference type="OrthoDB" id="7816390at2"/>
<dbReference type="EMBL" id="FPKU01000001">
    <property type="protein sequence ID" value="SFZ82896.1"/>
    <property type="molecule type" value="Genomic_DNA"/>
</dbReference>
<feature type="region of interest" description="Disordered" evidence="1">
    <location>
        <begin position="57"/>
        <end position="76"/>
    </location>
</feature>
<reference evidence="2 3" key="1">
    <citation type="submission" date="2016-11" db="EMBL/GenBank/DDBJ databases">
        <authorList>
            <person name="Jaros S."/>
            <person name="Januszkiewicz K."/>
            <person name="Wedrychowicz H."/>
        </authorList>
    </citation>
    <scope>NUCLEOTIDE SEQUENCE [LARGE SCALE GENOMIC DNA]</scope>
    <source>
        <strain evidence="2 3">ATCC 23634</strain>
    </source>
</reference>
<evidence type="ECO:0000313" key="2">
    <source>
        <dbReference type="EMBL" id="SFZ82896.1"/>
    </source>
</evidence>
<dbReference type="STRING" id="665118.SAMN02983003_1337"/>
<organism evidence="2 3">
    <name type="scientific">Devosia enhydra</name>
    <dbReference type="NCBI Taxonomy" id="665118"/>
    <lineage>
        <taxon>Bacteria</taxon>
        <taxon>Pseudomonadati</taxon>
        <taxon>Pseudomonadota</taxon>
        <taxon>Alphaproteobacteria</taxon>
        <taxon>Hyphomicrobiales</taxon>
        <taxon>Devosiaceae</taxon>
        <taxon>Devosia</taxon>
    </lineage>
</organism>